<dbReference type="Pfam" id="PF01812">
    <property type="entry name" value="5-FTHF_cyc-lig"/>
    <property type="match status" value="1"/>
</dbReference>
<dbReference type="AlphaFoldDB" id="A0A249DXL0"/>
<dbReference type="PANTHER" id="PTHR23407:SF1">
    <property type="entry name" value="5-FORMYLTETRAHYDROFOLATE CYCLO-LIGASE"/>
    <property type="match status" value="1"/>
</dbReference>
<evidence type="ECO:0000256" key="2">
    <source>
        <dbReference type="ARBA" id="ARBA00022741"/>
    </source>
</evidence>
<dbReference type="PANTHER" id="PTHR23407">
    <property type="entry name" value="ATPASE INHIBITOR/5-FORMYLTETRAHYDROFOLATE CYCLO-LIGASE"/>
    <property type="match status" value="1"/>
</dbReference>
<reference evidence="6" key="1">
    <citation type="submission" date="2016-06" db="EMBL/GenBank/DDBJ databases">
        <authorList>
            <person name="Chen W."/>
            <person name="Hasegawa D.K."/>
        </authorList>
    </citation>
    <scope>NUCLEOTIDE SEQUENCE [LARGE SCALE GENOMIC DNA]</scope>
    <source>
        <strain evidence="6">MEAM1</strain>
    </source>
</reference>
<comment type="similarity">
    <text evidence="1 4">Belongs to the 5-formyltetrahydrofolate cyclo-ligase family.</text>
</comment>
<dbReference type="GO" id="GO:0035999">
    <property type="term" value="P:tetrahydrofolate interconversion"/>
    <property type="evidence" value="ECO:0007669"/>
    <property type="project" value="TreeGrafter"/>
</dbReference>
<name>A0A249DXL0_9ENTR</name>
<reference evidence="5 6" key="2">
    <citation type="submission" date="2017-09" db="EMBL/GenBank/DDBJ databases">
        <title>The genome of whitefly Bemisia tabaci, a global crop pest, provides novel insights into virus transmission, host adaptation and insecticide resistance.</title>
        <authorList>
            <person name="Kaur N."/>
            <person name="Kliot A."/>
            <person name="Pinheiro P.V."/>
            <person name="Luan J."/>
            <person name="Zheng Y."/>
            <person name="Liu W."/>
            <person name="Sun H."/>
            <person name="Yang X."/>
            <person name="Xu Y."/>
            <person name="Luo Y."/>
            <person name="Kruse A."/>
            <person name="Fisher T.W."/>
            <person name="Nelson D.R."/>
            <person name="Elimelech M."/>
            <person name="MacCoss M."/>
            <person name="Johnson R."/>
            <person name="Cohen E."/>
            <person name="Hunter W.B."/>
            <person name="Brown J.K."/>
            <person name="Jander G."/>
            <person name="Cilia M."/>
            <person name="Douglas A.E."/>
            <person name="Ghanim M."/>
            <person name="Simmons A.M."/>
            <person name="Wintermantel W.M."/>
            <person name="Ling K.-S."/>
            <person name="Fei Z."/>
        </authorList>
    </citation>
    <scope>NUCLEOTIDE SEQUENCE [LARGE SCALE GENOMIC DNA]</scope>
    <source>
        <strain evidence="5 6">MEAM1</strain>
    </source>
</reference>
<dbReference type="GO" id="GO:0046872">
    <property type="term" value="F:metal ion binding"/>
    <property type="evidence" value="ECO:0007669"/>
    <property type="project" value="UniProtKB-KW"/>
</dbReference>
<dbReference type="PIRSF" id="PIRSF006806">
    <property type="entry name" value="FTHF_cligase"/>
    <property type="match status" value="1"/>
</dbReference>
<dbReference type="GO" id="GO:0009396">
    <property type="term" value="P:folic acid-containing compound biosynthetic process"/>
    <property type="evidence" value="ECO:0007669"/>
    <property type="project" value="TreeGrafter"/>
</dbReference>
<gene>
    <name evidence="5" type="ORF">BA171_01230</name>
</gene>
<dbReference type="GO" id="GO:0030272">
    <property type="term" value="F:5-formyltetrahydrofolate cyclo-ligase activity"/>
    <property type="evidence" value="ECO:0007669"/>
    <property type="project" value="UniProtKB-EC"/>
</dbReference>
<dbReference type="EMBL" id="CP016303">
    <property type="protein sequence ID" value="ASX25810.1"/>
    <property type="molecule type" value="Genomic_DNA"/>
</dbReference>
<keyword evidence="3 4" id="KW-0067">ATP-binding</keyword>
<dbReference type="NCBIfam" id="TIGR02727">
    <property type="entry name" value="MTHFS_bact"/>
    <property type="match status" value="1"/>
</dbReference>
<comment type="catalytic activity">
    <reaction evidence="4">
        <text>(6S)-5-formyl-5,6,7,8-tetrahydrofolate + ATP = (6R)-5,10-methenyltetrahydrofolate + ADP + phosphate</text>
        <dbReference type="Rhea" id="RHEA:10488"/>
        <dbReference type="ChEBI" id="CHEBI:30616"/>
        <dbReference type="ChEBI" id="CHEBI:43474"/>
        <dbReference type="ChEBI" id="CHEBI:57455"/>
        <dbReference type="ChEBI" id="CHEBI:57457"/>
        <dbReference type="ChEBI" id="CHEBI:456216"/>
        <dbReference type="EC" id="6.3.3.2"/>
    </reaction>
</comment>
<keyword evidence="4" id="KW-0479">Metal-binding</keyword>
<dbReference type="Proteomes" id="UP000216438">
    <property type="component" value="Chromosome"/>
</dbReference>
<organism evidence="5 6">
    <name type="scientific">Candidatus Hamiltonella defensa</name>
    <name type="common">Bemisia tabaci</name>
    <dbReference type="NCBI Taxonomy" id="672795"/>
    <lineage>
        <taxon>Bacteria</taxon>
        <taxon>Pseudomonadati</taxon>
        <taxon>Pseudomonadota</taxon>
        <taxon>Gammaproteobacteria</taxon>
        <taxon>Enterobacterales</taxon>
        <taxon>Enterobacteriaceae</taxon>
        <taxon>aphid secondary symbionts</taxon>
        <taxon>Candidatus Williamhamiltonella</taxon>
    </lineage>
</organism>
<evidence type="ECO:0000256" key="1">
    <source>
        <dbReference type="ARBA" id="ARBA00010638"/>
    </source>
</evidence>
<evidence type="ECO:0000256" key="3">
    <source>
        <dbReference type="ARBA" id="ARBA00022840"/>
    </source>
</evidence>
<dbReference type="InterPro" id="IPR024185">
    <property type="entry name" value="FTHF_cligase-like_sf"/>
</dbReference>
<protein>
    <recommendedName>
        <fullName evidence="4">5-formyltetrahydrofolate cyclo-ligase</fullName>
        <ecNumber evidence="4">6.3.3.2</ecNumber>
    </recommendedName>
</protein>
<evidence type="ECO:0000313" key="6">
    <source>
        <dbReference type="Proteomes" id="UP000216438"/>
    </source>
</evidence>
<dbReference type="GO" id="GO:0005524">
    <property type="term" value="F:ATP binding"/>
    <property type="evidence" value="ECO:0007669"/>
    <property type="project" value="UniProtKB-KW"/>
</dbReference>
<dbReference type="SUPFAM" id="SSF100950">
    <property type="entry name" value="NagB/RpiA/CoA transferase-like"/>
    <property type="match status" value="1"/>
</dbReference>
<accession>A0A249DXL0</accession>
<evidence type="ECO:0000313" key="5">
    <source>
        <dbReference type="EMBL" id="ASX25810.1"/>
    </source>
</evidence>
<dbReference type="OrthoDB" id="9801938at2"/>
<proteinExistence type="inferred from homology"/>
<dbReference type="InterPro" id="IPR002698">
    <property type="entry name" value="FTHF_cligase"/>
</dbReference>
<keyword evidence="2 4" id="KW-0547">Nucleotide-binding</keyword>
<keyword evidence="5" id="KW-0436">Ligase</keyword>
<comment type="cofactor">
    <cofactor evidence="4">
        <name>Mg(2+)</name>
        <dbReference type="ChEBI" id="CHEBI:18420"/>
    </cofactor>
</comment>
<evidence type="ECO:0000256" key="4">
    <source>
        <dbReference type="RuleBase" id="RU361279"/>
    </source>
</evidence>
<dbReference type="Gene3D" id="3.40.50.10420">
    <property type="entry name" value="NagB/RpiA/CoA transferase-like"/>
    <property type="match status" value="1"/>
</dbReference>
<keyword evidence="4" id="KW-0460">Magnesium</keyword>
<dbReference type="EC" id="6.3.3.2" evidence="4"/>
<sequence length="203" mass="23636">MINFPLTEENLLLRQKIRSQMREHRRLLSEEKQRSAIQSVIQHVSIHEKISLAQHIGVFLSFDGEIPTQPLIEYLWQQNKKVYLPVVDPVLEAHLLFVPYHKSTPLIRNKWNIFEPPLEPTQVIPFEKLNILFVPLVAFDKNGQRLGMGGGFYDRTLQKAVSKGPYPIGLAHDCQRVKNFPIAKWDIPLPEIMTPSKIWQRPF</sequence>
<dbReference type="InterPro" id="IPR037171">
    <property type="entry name" value="NagB/RpiA_transferase-like"/>
</dbReference>
<dbReference type="RefSeq" id="WP_016857048.1">
    <property type="nucleotide sequence ID" value="NZ_CP016303.1"/>
</dbReference>